<accession>A0A8K1T0Y2</accession>
<dbReference type="EMBL" id="MH046811">
    <property type="protein sequence ID" value="UFX99813.1"/>
    <property type="molecule type" value="Genomic_DNA"/>
</dbReference>
<evidence type="ECO:0000313" key="2">
    <source>
        <dbReference type="EMBL" id="UFX99813.1"/>
    </source>
</evidence>
<name>A0A8K1T0Y2_9VIRU</name>
<keyword evidence="1" id="KW-0812">Transmembrane</keyword>
<sequence>MDPNYNEDLNRQMMALQPAQPVQPVQTSGGFMDFIKNNKLTVLIIVLIIAALIWWFCFRKPKNVTAVNGATFTPGNNAKIGITKTRALY</sequence>
<keyword evidence="1" id="KW-0472">Membrane</keyword>
<feature type="transmembrane region" description="Helical" evidence="1">
    <location>
        <begin position="40"/>
        <end position="58"/>
    </location>
</feature>
<proteinExistence type="predicted"/>
<keyword evidence="1" id="KW-1133">Transmembrane helix</keyword>
<gene>
    <name evidence="2" type="ORF">Mb0471</name>
</gene>
<organism evidence="2">
    <name type="scientific">Megavirus baoshan</name>
    <dbReference type="NCBI Taxonomy" id="2496520"/>
    <lineage>
        <taxon>Viruses</taxon>
        <taxon>Varidnaviria</taxon>
        <taxon>Bamfordvirae</taxon>
        <taxon>Nucleocytoviricota</taxon>
        <taxon>Megaviricetes</taxon>
        <taxon>Imitervirales</taxon>
        <taxon>Mimiviridae</taxon>
        <taxon>Megamimivirinae</taxon>
        <taxon>Megavirus</taxon>
        <taxon>Megavirus baoshanense</taxon>
    </lineage>
</organism>
<evidence type="ECO:0000256" key="1">
    <source>
        <dbReference type="SAM" id="Phobius"/>
    </source>
</evidence>
<protein>
    <submittedName>
        <fullName evidence="2">Uncharacterized protein</fullName>
    </submittedName>
</protein>
<reference evidence="2" key="1">
    <citation type="submission" date="2018-03" db="EMBL/GenBank/DDBJ databases">
        <title>Draft genome sequences of Megaviruse, new member of the family Mimiviridae isolated from water in Shanghai, China.</title>
        <authorList>
            <person name="Xia Y."/>
        </authorList>
    </citation>
    <scope>NUCLEOTIDE SEQUENCE</scope>
    <source>
        <strain evidence="2">SH</strain>
    </source>
</reference>